<keyword evidence="5" id="KW-0560">Oxidoreductase</keyword>
<gene>
    <name evidence="6" type="ORF">LEP1GSC179_2166</name>
</gene>
<dbReference type="Gene3D" id="3.90.180.10">
    <property type="entry name" value="Medium-chain alcohol dehydrogenases, catalytic domain"/>
    <property type="match status" value="1"/>
</dbReference>
<dbReference type="InterPro" id="IPR036291">
    <property type="entry name" value="NAD(P)-bd_dom_sf"/>
</dbReference>
<evidence type="ECO:0000256" key="4">
    <source>
        <dbReference type="ARBA" id="ARBA00022833"/>
    </source>
</evidence>
<keyword evidence="7" id="KW-1185">Reference proteome</keyword>
<dbReference type="AlphaFoldDB" id="A0A0E2BF91"/>
<keyword evidence="4" id="KW-0862">Zinc</keyword>
<dbReference type="GO" id="GO:0046872">
    <property type="term" value="F:metal ion binding"/>
    <property type="evidence" value="ECO:0007669"/>
    <property type="project" value="UniProtKB-KW"/>
</dbReference>
<evidence type="ECO:0000313" key="7">
    <source>
        <dbReference type="Proteomes" id="UP000006329"/>
    </source>
</evidence>
<dbReference type="Proteomes" id="UP000006329">
    <property type="component" value="Unassembled WGS sequence"/>
</dbReference>
<reference evidence="6" key="1">
    <citation type="submission" date="2012-10" db="EMBL/GenBank/DDBJ databases">
        <authorList>
            <person name="Harkins D.M."/>
            <person name="Durkin A.S."/>
            <person name="Brinkac L.M."/>
            <person name="Haft D.H."/>
            <person name="Selengut J.D."/>
            <person name="Sanka R."/>
            <person name="DePew J."/>
            <person name="Purushe J."/>
            <person name="Matthias M.A."/>
            <person name="Vinetz J.M."/>
            <person name="Sutton G.G."/>
            <person name="Nierman W.C."/>
            <person name="Fouts D.E."/>
        </authorList>
    </citation>
    <scope>NUCLEOTIDE SEQUENCE [LARGE SCALE GENOMIC DNA]</scope>
    <source>
        <strain evidence="6">MOR084</strain>
    </source>
</reference>
<dbReference type="SUPFAM" id="SSF51735">
    <property type="entry name" value="NAD(P)-binding Rossmann-fold domains"/>
    <property type="match status" value="1"/>
</dbReference>
<protein>
    <submittedName>
        <fullName evidence="6">Alcohol dehydrogenase, catalytic domain protein, GroES-like family</fullName>
    </submittedName>
</protein>
<evidence type="ECO:0000313" key="6">
    <source>
        <dbReference type="EMBL" id="EKO33869.1"/>
    </source>
</evidence>
<dbReference type="PANTHER" id="PTHR43350">
    <property type="entry name" value="NAD-DEPENDENT ALCOHOL DEHYDROGENASE"/>
    <property type="match status" value="1"/>
</dbReference>
<dbReference type="InterPro" id="IPR011032">
    <property type="entry name" value="GroES-like_sf"/>
</dbReference>
<proteinExistence type="inferred from homology"/>
<comment type="cofactor">
    <cofactor evidence="1">
        <name>Zn(2+)</name>
        <dbReference type="ChEBI" id="CHEBI:29105"/>
    </cofactor>
</comment>
<comment type="caution">
    <text evidence="6">The sequence shown here is derived from an EMBL/GenBank/DDBJ whole genome shotgun (WGS) entry which is preliminary data.</text>
</comment>
<dbReference type="EMBL" id="AHON02000042">
    <property type="protein sequence ID" value="EKO33869.1"/>
    <property type="molecule type" value="Genomic_DNA"/>
</dbReference>
<evidence type="ECO:0000256" key="5">
    <source>
        <dbReference type="ARBA" id="ARBA00023002"/>
    </source>
</evidence>
<sequence>MNMKIRFSAMDYRSDDTFEKADYQFEGSLEKGWDISRNGKEYLHLGPGYKLLKSKLCGVCSTDLSRRFLPFPLPQIIGHEVVAEDVEDGIKQKYVVEINDTLEARGEIPFDEFCMEGIPSHSPERKVLGIDRLPGGFGPYILAPQNAAIPFQNLPDKTAVLIEPFAASLQAVIASPPKNGDNVAVLGPRRLGSLVVSALVAFRESSGIRFKISALARHDRLLKLSLDLGADEAVDLRKENIGTLEGRFSIVYDTTSTTSGFESAIRLSNRELHLKTTNGQEVFGVGKLTELVVDELSILKFTDENLDFHWEKETRSNRTVYVAPNAGKVSLPSRFRVYYGSIEEAEKILLSEDFEGRLPRFDLGIAGTAEEIDLLIRPSRRHENSLVRPRSAILFKGESEGNHLLEFLNTGKSIRSSRCGDFRLAIKLLQENKKVSEALERNMVTHMYSPESLPEAFTTARTPEAIKVVIEHA</sequence>
<keyword evidence="3" id="KW-0479">Metal-binding</keyword>
<evidence type="ECO:0000256" key="2">
    <source>
        <dbReference type="ARBA" id="ARBA00008072"/>
    </source>
</evidence>
<organism evidence="6 7">
    <name type="scientific">Leptospira santarosai str. MOR084</name>
    <dbReference type="NCBI Taxonomy" id="1049984"/>
    <lineage>
        <taxon>Bacteria</taxon>
        <taxon>Pseudomonadati</taxon>
        <taxon>Spirochaetota</taxon>
        <taxon>Spirochaetia</taxon>
        <taxon>Leptospirales</taxon>
        <taxon>Leptospiraceae</taxon>
        <taxon>Leptospira</taxon>
    </lineage>
</organism>
<evidence type="ECO:0000256" key="1">
    <source>
        <dbReference type="ARBA" id="ARBA00001947"/>
    </source>
</evidence>
<dbReference type="Gene3D" id="3.40.50.720">
    <property type="entry name" value="NAD(P)-binding Rossmann-like Domain"/>
    <property type="match status" value="1"/>
</dbReference>
<comment type="similarity">
    <text evidence="2">Belongs to the zinc-containing alcohol dehydrogenase family.</text>
</comment>
<dbReference type="GO" id="GO:0016491">
    <property type="term" value="F:oxidoreductase activity"/>
    <property type="evidence" value="ECO:0007669"/>
    <property type="project" value="UniProtKB-KW"/>
</dbReference>
<accession>A0A0E2BF91</accession>
<dbReference type="SUPFAM" id="SSF50129">
    <property type="entry name" value="GroES-like"/>
    <property type="match status" value="1"/>
</dbReference>
<dbReference type="PANTHER" id="PTHR43350:SF19">
    <property type="entry name" value="D-GULOSIDE 3-DEHYDROGENASE"/>
    <property type="match status" value="1"/>
</dbReference>
<name>A0A0E2BF91_9LEPT</name>
<evidence type="ECO:0000256" key="3">
    <source>
        <dbReference type="ARBA" id="ARBA00022723"/>
    </source>
</evidence>